<keyword evidence="7" id="KW-0472">Membrane</keyword>
<reference evidence="15 16" key="1">
    <citation type="submission" date="2012-03" db="EMBL/GenBank/DDBJ databases">
        <authorList>
            <person name="Harkins D.M."/>
            <person name="Madupu R."/>
            <person name="Durkin A.S."/>
            <person name="Torralba M."/>
            <person name="Methe B."/>
            <person name="Sutton G.G."/>
            <person name="Nelson K.E."/>
        </authorList>
    </citation>
    <scope>NUCLEOTIDE SEQUENCE [LARGE SCALE GENOMIC DNA]</scope>
    <source>
        <strain evidence="15 16">CCUG 2042</strain>
    </source>
</reference>
<evidence type="ECO:0000313" key="15">
    <source>
        <dbReference type="EMBL" id="EIJ68136.1"/>
    </source>
</evidence>
<evidence type="ECO:0000313" key="16">
    <source>
        <dbReference type="Proteomes" id="UP000006457"/>
    </source>
</evidence>
<organism evidence="15 16">
    <name type="scientific">Pasteurella bettyae CCUG 2042</name>
    <dbReference type="NCBI Taxonomy" id="1095749"/>
    <lineage>
        <taxon>Bacteria</taxon>
        <taxon>Pseudomonadati</taxon>
        <taxon>Pseudomonadota</taxon>
        <taxon>Gammaproteobacteria</taxon>
        <taxon>Pasteurellales</taxon>
        <taxon>Pasteurellaceae</taxon>
        <taxon>Pasteurella</taxon>
    </lineage>
</organism>
<dbReference type="PATRIC" id="fig|1095749.3.peg.1665"/>
<name>I3D8U3_9PAST</name>
<dbReference type="InterPro" id="IPR039910">
    <property type="entry name" value="D15-like"/>
</dbReference>
<dbReference type="InterPro" id="IPR035243">
    <property type="entry name" value="TamA_POTRA_Dom_1"/>
</dbReference>
<evidence type="ECO:0000259" key="14">
    <source>
        <dbReference type="Pfam" id="PF17243"/>
    </source>
</evidence>
<evidence type="ECO:0000256" key="11">
    <source>
        <dbReference type="SAM" id="SignalP"/>
    </source>
</evidence>
<dbReference type="GO" id="GO:0009279">
    <property type="term" value="C:cell outer membrane"/>
    <property type="evidence" value="ECO:0007669"/>
    <property type="project" value="UniProtKB-SubCell"/>
</dbReference>
<sequence length="585" mass="66709">MNRLTQHLSLVIRIIFFAFICNSSFAEQTVELSVQGIKNKELKENVRLYLDTLDKDTANGSERYQNNVKEYIDKALRVYGYYDSSVVFDLQPRKNVRDLLVAHVDIGEPTLLVGTDIRITGDAVDDDYFKKLNSKIPENGTALNHEAYENYKSSLEKLAIQRGYFDAQFPVHQLQVMPSKRQAWWVMDFNSGVRYRYGNITFEHSQIREDYLRNMLEIQSGDKYLINDVSEMTNNYTSSGWFQSVMVSPELHEDSKTVDLHVLMYPKRKNAMEVGLGYSSDVGPRAKIGWTRPWINSRGHSLHSNLYVSSPKQTFEITYKMPLLKNPRLYYYEYSAGVENENDNDTDTKSLAATFAGLRYWNNPTGWQYSLGLRMRYDKFTQAAEKEEKTLLVYPTASVSRARTSGGLFATRADTISLTADFGHKIWMSDVDFFSIRAKAGWIKTFAVNHRFLTRGEIGYLHTNHLERIPPALRFFAGGDRSIRGYGYKKVSPKNSKGKLVGASRLASGTLEYQYQVVSDWWLATFADAGLAANSYNVGELHYGAGMGVRWASPVGAIKFDIATPIRDKNNSKNIQFYIGLGTEL</sequence>
<dbReference type="EMBL" id="AJSX01000040">
    <property type="protein sequence ID" value="EIJ68136.1"/>
    <property type="molecule type" value="Genomic_DNA"/>
</dbReference>
<evidence type="ECO:0000256" key="9">
    <source>
        <dbReference type="ARBA" id="ARBA00033063"/>
    </source>
</evidence>
<feature type="chain" id="PRO_5003669621" description="Translocation and assembly module subunit TamA" evidence="11">
    <location>
        <begin position="27"/>
        <end position="585"/>
    </location>
</feature>
<feature type="signal peptide" evidence="11">
    <location>
        <begin position="1"/>
        <end position="26"/>
    </location>
</feature>
<evidence type="ECO:0000256" key="4">
    <source>
        <dbReference type="ARBA" id="ARBA00022452"/>
    </source>
</evidence>
<dbReference type="RefSeq" id="WP_005761358.1">
    <property type="nucleotide sequence ID" value="NZ_AJSX01000040.1"/>
</dbReference>
<gene>
    <name evidence="15" type="ORF">HMPREF1052_1188</name>
</gene>
<comment type="subunit">
    <text evidence="10">Interacts with TamB to form the translocation and assembly module (TAM).</text>
</comment>
<evidence type="ECO:0000259" key="12">
    <source>
        <dbReference type="Pfam" id="PF01103"/>
    </source>
</evidence>
<dbReference type="PANTHER" id="PTHR12815:SF47">
    <property type="entry name" value="TRANSLOCATION AND ASSEMBLY MODULE SUBUNIT TAMA"/>
    <property type="match status" value="1"/>
</dbReference>
<protein>
    <recommendedName>
        <fullName evidence="3">Translocation and assembly module subunit TamA</fullName>
    </recommendedName>
    <alternativeName>
        <fullName evidence="9">Autotransporter assembly factor TamA</fullName>
    </alternativeName>
</protein>
<dbReference type="OrthoDB" id="9803054at2"/>
<accession>I3D8U3</accession>
<feature type="domain" description="POTRA" evidence="13">
    <location>
        <begin position="195"/>
        <end position="262"/>
    </location>
</feature>
<evidence type="ECO:0000256" key="8">
    <source>
        <dbReference type="ARBA" id="ARBA00023237"/>
    </source>
</evidence>
<feature type="domain" description="Bacterial surface antigen (D15)" evidence="12">
    <location>
        <begin position="271"/>
        <end position="584"/>
    </location>
</feature>
<dbReference type="Pfam" id="PF17243">
    <property type="entry name" value="POTRA_TamA_1"/>
    <property type="match status" value="1"/>
</dbReference>
<proteinExistence type="inferred from homology"/>
<dbReference type="Gene3D" id="3.10.20.310">
    <property type="entry name" value="membrane protein fhac"/>
    <property type="match status" value="3"/>
</dbReference>
<comment type="subcellular location">
    <subcellularLocation>
        <location evidence="1">Cell outer membrane</location>
    </subcellularLocation>
</comment>
<keyword evidence="6 11" id="KW-0732">Signal</keyword>
<comment type="caution">
    <text evidence="15">The sequence shown here is derived from an EMBL/GenBank/DDBJ whole genome shotgun (WGS) entry which is preliminary data.</text>
</comment>
<evidence type="ECO:0000256" key="10">
    <source>
        <dbReference type="ARBA" id="ARBA00093548"/>
    </source>
</evidence>
<dbReference type="GO" id="GO:0009306">
    <property type="term" value="P:protein secretion"/>
    <property type="evidence" value="ECO:0007669"/>
    <property type="project" value="TreeGrafter"/>
</dbReference>
<evidence type="ECO:0000256" key="7">
    <source>
        <dbReference type="ARBA" id="ARBA00023136"/>
    </source>
</evidence>
<dbReference type="GO" id="GO:0097347">
    <property type="term" value="C:TAM protein secretion complex"/>
    <property type="evidence" value="ECO:0007669"/>
    <property type="project" value="TreeGrafter"/>
</dbReference>
<keyword evidence="16" id="KW-1185">Reference proteome</keyword>
<dbReference type="Proteomes" id="UP000006457">
    <property type="component" value="Unassembled WGS sequence"/>
</dbReference>
<dbReference type="Gene3D" id="2.40.160.50">
    <property type="entry name" value="membrane protein fhac: a member of the omp85/tpsb transporter family"/>
    <property type="match status" value="1"/>
</dbReference>
<evidence type="ECO:0000256" key="6">
    <source>
        <dbReference type="ARBA" id="ARBA00022729"/>
    </source>
</evidence>
<dbReference type="Pfam" id="PF01103">
    <property type="entry name" value="Omp85"/>
    <property type="match status" value="1"/>
</dbReference>
<evidence type="ECO:0000256" key="2">
    <source>
        <dbReference type="ARBA" id="ARBA00010248"/>
    </source>
</evidence>
<evidence type="ECO:0000259" key="13">
    <source>
        <dbReference type="Pfam" id="PF07244"/>
    </source>
</evidence>
<keyword evidence="4" id="KW-1134">Transmembrane beta strand</keyword>
<dbReference type="InterPro" id="IPR000184">
    <property type="entry name" value="Bac_surfAg_D15"/>
</dbReference>
<dbReference type="InterPro" id="IPR010827">
    <property type="entry name" value="BamA/TamA_POTRA"/>
</dbReference>
<feature type="domain" description="TamA POTRA" evidence="14">
    <location>
        <begin position="31"/>
        <end position="105"/>
    </location>
</feature>
<dbReference type="Pfam" id="PF07244">
    <property type="entry name" value="POTRA"/>
    <property type="match status" value="1"/>
</dbReference>
<comment type="similarity">
    <text evidence="2">Belongs to the TamA family.</text>
</comment>
<keyword evidence="8" id="KW-0998">Cell outer membrane</keyword>
<evidence type="ECO:0000256" key="3">
    <source>
        <dbReference type="ARBA" id="ARBA00015419"/>
    </source>
</evidence>
<evidence type="ECO:0000256" key="1">
    <source>
        <dbReference type="ARBA" id="ARBA00004442"/>
    </source>
</evidence>
<evidence type="ECO:0000256" key="5">
    <source>
        <dbReference type="ARBA" id="ARBA00022692"/>
    </source>
</evidence>
<dbReference type="PANTHER" id="PTHR12815">
    <property type="entry name" value="SORTING AND ASSEMBLY MACHINERY SAMM50 PROTEIN FAMILY MEMBER"/>
    <property type="match status" value="1"/>
</dbReference>
<dbReference type="AlphaFoldDB" id="I3D8U3"/>
<keyword evidence="5" id="KW-0812">Transmembrane</keyword>
<dbReference type="eggNOG" id="COG0729">
    <property type="taxonomic scope" value="Bacteria"/>
</dbReference>